<dbReference type="PDB" id="8EO9">
    <property type="method" value="NMR"/>
    <property type="chains" value="A=1-242"/>
</dbReference>
<feature type="binding site" evidence="4">
    <location>
        <position position="234"/>
    </location>
    <ligand>
        <name>Zn(2+)</name>
        <dbReference type="ChEBI" id="CHEBI:29105"/>
    </ligand>
</feature>
<reference evidence="2" key="5">
    <citation type="journal article" date="2025" name="Nat. Chem.">
        <title>The solution structure of abxF, an enzyme catalyzing the formation of chiral spiroketal of an antibiotics, (-)-ABX.</title>
        <authorList>
            <person name="Jia X."/>
            <person name="Yan X."/>
            <person name="Mobli M."/>
            <person name="Qu X."/>
        </authorList>
    </citation>
    <scope>STRUCTURE BY NMR OF 1-242</scope>
</reference>
<accession>A0ACD6B913</accession>
<keyword evidence="4" id="KW-0862">Zinc</keyword>
<dbReference type="PDB" id="9JT3">
    <property type="method" value="X-ray"/>
    <property type="resolution" value="2.00 A"/>
    <property type="chains" value="A/B=1-242"/>
</dbReference>
<reference evidence="1" key="2">
    <citation type="journal article" date="2018" name="ACS Chem. Biol.">
        <title>Expanding the Bioactive Chemical Space of Anthrabenzoxocinones through Engineering the Highly Promiscuous Biosynthetic Modification Steps.</title>
        <authorList>
            <person name="Mei X."/>
            <person name="Yan X."/>
            <person name="Zhang H."/>
            <person name="Yu M."/>
            <person name="Shen G."/>
            <person name="Zhou L."/>
            <person name="Deng Z."/>
            <person name="Lei C."/>
            <person name="Qu X."/>
        </authorList>
    </citation>
    <scope>NUCLEOTIDE SEQUENCE</scope>
    <source>
        <strain evidence="1">MA6657</strain>
    </source>
</reference>
<evidence type="ECO:0007829" key="4">
    <source>
        <dbReference type="PDB" id="8STB"/>
    </source>
</evidence>
<organism evidence="1">
    <name type="scientific">Streptomyces sp</name>
    <dbReference type="NCBI Taxonomy" id="1931"/>
    <lineage>
        <taxon>Bacteria</taxon>
        <taxon>Bacillati</taxon>
        <taxon>Actinomycetota</taxon>
        <taxon>Actinomycetes</taxon>
        <taxon>Kitasatosporales</taxon>
        <taxon>Streptomycetaceae</taxon>
        <taxon>Streptomyces</taxon>
    </lineage>
</organism>
<keyword evidence="2 3" id="KW-0002">3D-structure</keyword>
<protein>
    <submittedName>
        <fullName evidence="1">Glyoxalase</fullName>
    </submittedName>
</protein>
<dbReference type="PDB" id="8EPY">
    <property type="method" value="NMR"/>
    <property type="chains" value="A=1-242"/>
</dbReference>
<dbReference type="EMBL" id="KY964612">
    <property type="protein sequence ID" value="AUI41034.1"/>
    <property type="molecule type" value="Genomic_DNA"/>
</dbReference>
<keyword evidence="4" id="KW-0479">Metal-binding</keyword>
<name>A0ACD6B913_STRSQ</name>
<reference evidence="1" key="1">
    <citation type="submission" date="2017-04" db="EMBL/GenBank/DDBJ databases">
        <authorList>
            <person name="Qu X."/>
            <person name="Mei X."/>
            <person name="Yan X."/>
            <person name="Zhang H."/>
            <person name="Yu M."/>
            <person name="Lei C."/>
        </authorList>
    </citation>
    <scope>NUCLEOTIDE SEQUENCE</scope>
    <source>
        <strain evidence="1">MA6657</strain>
    </source>
</reference>
<evidence type="ECO:0007829" key="2">
    <source>
        <dbReference type="PDB" id="8EO9"/>
    </source>
</evidence>
<reference evidence="3" key="4">
    <citation type="journal article" date="2025" name="Nat. Chem.">
        <title>An enzymatic dual-oxa Diels&amp;#8211;Alder reaction constructs the oxygen-bridged tricyclic acetal unit of (&amp;#8211;)-anthrabenzoxocinone.</title>
        <authorList>
            <person name="Jia X."/>
            <person name="Yan X."/>
            <person name="Mobli M."/>
            <person name="Qu X."/>
        </authorList>
    </citation>
    <scope>STRUCTURE BY NMR OF 1-242</scope>
</reference>
<reference evidence="4" key="3">
    <citation type="journal article" date="2025" name="Nat. Chem.">
        <title>An enzymatic dual-oxa Diels-Alder reaction constructs the oxygen-bridged tricyclic acetal unit of (-)-anthrabenzoxocinone.</title>
        <authorList>
            <person name="Yan X."/>
            <person name="Jia X."/>
            <person name="Luo Z."/>
            <person name="Ji S."/>
            <person name="Zhang M.J."/>
            <person name="Zhang H."/>
            <person name="Yu M."/>
            <person name="Orts J."/>
            <person name="Jiang K."/>
            <person name="Lin Z."/>
            <person name="Deng Z."/>
            <person name="Kong X.D."/>
            <person name="Kobe B."/>
            <person name="Zhao Y.L."/>
            <person name="Mobli M."/>
            <person name="Qu X."/>
        </authorList>
    </citation>
    <scope>X-RAY CRYSTALLOGRAPHY (2.22 ANGSTROMS) OF 8-241 IN COMPLEX WITH ZN(2+)</scope>
</reference>
<dbReference type="PDB" id="8STB">
    <property type="method" value="X-ray"/>
    <property type="resolution" value="2.22 A"/>
    <property type="chains" value="A/B=8-241"/>
</dbReference>
<proteinExistence type="evidence at protein level"/>
<gene>
    <name evidence="1" type="primary">abxF</name>
</gene>
<sequence>MSHDAVRPAPGEPTWVDLLTPDRGAALQFYSALFGWEFSTTSDGTSPYTMCRLRGREVCSIGDLGENPGPALGGWSSYLSVDDADAAAAAVPELGGAVLLGPIDILAQGRMLLAGDPSGHRVGLWQAKEHTGSGPDDGIGAYTRSELLTGASATDGAFYRGLFGADFATESGTDGGGRRAAIRQVGPAAPSGWYPCFRAQESAVPAAVMLGASVLLRYDCPDGPAVVVSAPGGEVFTLLLTD</sequence>
<accession>A0A2I6B3F9</accession>
<evidence type="ECO:0007829" key="3">
    <source>
        <dbReference type="PDB" id="8EPY"/>
    </source>
</evidence>
<evidence type="ECO:0000313" key="1">
    <source>
        <dbReference type="EMBL" id="AUI41034.1"/>
    </source>
</evidence>